<dbReference type="AlphaFoldDB" id="A0AAW6U0D5"/>
<dbReference type="Pfam" id="PF12796">
    <property type="entry name" value="Ank_2"/>
    <property type="match status" value="5"/>
</dbReference>
<feature type="repeat" description="ANK" evidence="3">
    <location>
        <begin position="463"/>
        <end position="495"/>
    </location>
</feature>
<dbReference type="PROSITE" id="PS50297">
    <property type="entry name" value="ANK_REP_REGION"/>
    <property type="match status" value="10"/>
</dbReference>
<feature type="repeat" description="ANK" evidence="3">
    <location>
        <begin position="122"/>
        <end position="154"/>
    </location>
</feature>
<comment type="caution">
    <text evidence="4">The sequence shown here is derived from an EMBL/GenBank/DDBJ whole genome shotgun (WGS) entry which is preliminary data.</text>
</comment>
<dbReference type="PROSITE" id="PS51257">
    <property type="entry name" value="PROKAR_LIPOPROTEIN"/>
    <property type="match status" value="1"/>
</dbReference>
<dbReference type="PANTHER" id="PTHR24123:SF33">
    <property type="entry name" value="PROTEIN HOS4"/>
    <property type="match status" value="1"/>
</dbReference>
<keyword evidence="5" id="KW-1185">Reference proteome</keyword>
<feature type="repeat" description="ANK" evidence="3">
    <location>
        <begin position="89"/>
        <end position="121"/>
    </location>
</feature>
<evidence type="ECO:0000313" key="4">
    <source>
        <dbReference type="EMBL" id="MDI6448708.1"/>
    </source>
</evidence>
<sequence length="699" mass="75379">MGRTGLSCAALTMFALVGCGRPPEDRAEALRQAAGRGNAAEVKSLIARGADLTARDATGKTVLFNALGNREVVELLLTHGADINAQDRSGFTPLHTALRSRTSDVARLLIGRGAQVHTQSHDGETPLHTASELGDTEIVRLLVRRGAEVDAATQTGDTPLLRAARQGHHDIAQHLIAEGADVDAWGITLVPGGEKFQNPLHAAIECDHRHLVQLLLDSGADVDAKDRLGRSPAVRAMQKNQKRVVAALAAAGADLTIHLAAYLGDMAAAKRLMKAGADVNLRDDLQRIPLHYAAGQGRKEVAELLIANGAEVNATDNDKRTPLHYAIEHVEVAKVLADHGAGLNTEDRLGETPLRKAVFHGDKEVVDLLIARGAAIDLHLAAYIGRRDKVKELLASGVDIDVRREQVDPSMLAELWAVYRKAPPRPSEARADTPLHRAVQGGHTDVVEFLVGAGADLTAQGNTGQTALHDAAYLGFAQVAEVLISHGADVNAVAENHQGRGQTSLQIAARCGHTATVALLIANGADVDAEDTQGNSALFYAWERGFADIVALLGGDANDPSLAERRPYTAIIRNPSAIGQILSPSEYDDVWIPAQTDIEGLDAVLKSHLTENTAIRTRTSVNREHLLANLRCYCREYIGFIYDGRSYLLCNMFITTYPETPDEERFRWESDGSPSPKRVIFDAKNRSVASIDERYLAFY</sequence>
<feature type="repeat" description="ANK" evidence="3">
    <location>
        <begin position="155"/>
        <end position="187"/>
    </location>
</feature>
<feature type="repeat" description="ANK" evidence="3">
    <location>
        <begin position="285"/>
        <end position="317"/>
    </location>
</feature>
<dbReference type="EMBL" id="JASCXX010000006">
    <property type="protein sequence ID" value="MDI6448708.1"/>
    <property type="molecule type" value="Genomic_DNA"/>
</dbReference>
<reference evidence="4" key="1">
    <citation type="submission" date="2023-05" db="EMBL/GenBank/DDBJ databases">
        <title>Anaerotaeda fermentans gen. nov., sp. nov., a novel anaerobic planctomycete of the new family within the order Sedimentisphaerales isolated from Taman Peninsula, Russia.</title>
        <authorList>
            <person name="Khomyakova M.A."/>
            <person name="Merkel A.Y."/>
            <person name="Slobodkin A.I."/>
        </authorList>
    </citation>
    <scope>NUCLEOTIDE SEQUENCE</scope>
    <source>
        <strain evidence="4">M17dextr</strain>
    </source>
</reference>
<dbReference type="Gene3D" id="1.25.40.20">
    <property type="entry name" value="Ankyrin repeat-containing domain"/>
    <property type="match status" value="6"/>
</dbReference>
<feature type="repeat" description="ANK" evidence="3">
    <location>
        <begin position="195"/>
        <end position="227"/>
    </location>
</feature>
<dbReference type="Proteomes" id="UP001431776">
    <property type="component" value="Unassembled WGS sequence"/>
</dbReference>
<accession>A0AAW6U0D5</accession>
<dbReference type="PROSITE" id="PS50088">
    <property type="entry name" value="ANK_REPEAT"/>
    <property type="match status" value="12"/>
</dbReference>
<dbReference type="InterPro" id="IPR036770">
    <property type="entry name" value="Ankyrin_rpt-contain_sf"/>
</dbReference>
<keyword evidence="1" id="KW-0677">Repeat</keyword>
<evidence type="ECO:0000256" key="1">
    <source>
        <dbReference type="ARBA" id="ARBA00022737"/>
    </source>
</evidence>
<keyword evidence="2 3" id="KW-0040">ANK repeat</keyword>
<dbReference type="InterPro" id="IPR002110">
    <property type="entry name" value="Ankyrin_rpt"/>
</dbReference>
<feature type="repeat" description="ANK" evidence="3">
    <location>
        <begin position="349"/>
        <end position="381"/>
    </location>
</feature>
<evidence type="ECO:0000313" key="5">
    <source>
        <dbReference type="Proteomes" id="UP001431776"/>
    </source>
</evidence>
<dbReference type="InterPro" id="IPR051165">
    <property type="entry name" value="Multifunctional_ANK_Repeat"/>
</dbReference>
<feature type="repeat" description="ANK" evidence="3">
    <location>
        <begin position="68"/>
        <end position="88"/>
    </location>
</feature>
<evidence type="ECO:0000256" key="3">
    <source>
        <dbReference type="PROSITE-ProRule" id="PRU00023"/>
    </source>
</evidence>
<feature type="repeat" description="ANK" evidence="3">
    <location>
        <begin position="25"/>
        <end position="57"/>
    </location>
</feature>
<proteinExistence type="predicted"/>
<dbReference type="Pfam" id="PF00023">
    <property type="entry name" value="Ank"/>
    <property type="match status" value="3"/>
</dbReference>
<dbReference type="SMART" id="SM00248">
    <property type="entry name" value="ANK"/>
    <property type="match status" value="16"/>
</dbReference>
<feature type="repeat" description="ANK" evidence="3">
    <location>
        <begin position="252"/>
        <end position="284"/>
    </location>
</feature>
<name>A0AAW6U0D5_9BACT</name>
<gene>
    <name evidence="4" type="ORF">QJ522_06600</name>
</gene>
<dbReference type="RefSeq" id="WP_349244117.1">
    <property type="nucleotide sequence ID" value="NZ_JASCXX010000006.1"/>
</dbReference>
<feature type="repeat" description="ANK" evidence="3">
    <location>
        <begin position="500"/>
        <end position="532"/>
    </location>
</feature>
<feature type="repeat" description="ANK" evidence="3">
    <location>
        <begin position="430"/>
        <end position="462"/>
    </location>
</feature>
<dbReference type="PANTHER" id="PTHR24123">
    <property type="entry name" value="ANKYRIN REPEAT-CONTAINING"/>
    <property type="match status" value="1"/>
</dbReference>
<organism evidence="4 5">
    <name type="scientific">Anaerobaca lacustris</name>
    <dbReference type="NCBI Taxonomy" id="3044600"/>
    <lineage>
        <taxon>Bacteria</taxon>
        <taxon>Pseudomonadati</taxon>
        <taxon>Planctomycetota</taxon>
        <taxon>Phycisphaerae</taxon>
        <taxon>Sedimentisphaerales</taxon>
        <taxon>Anaerobacaceae</taxon>
        <taxon>Anaerobaca</taxon>
    </lineage>
</organism>
<dbReference type="SUPFAM" id="SSF48403">
    <property type="entry name" value="Ankyrin repeat"/>
    <property type="match status" value="2"/>
</dbReference>
<dbReference type="PRINTS" id="PR01415">
    <property type="entry name" value="ANKYRIN"/>
</dbReference>
<protein>
    <submittedName>
        <fullName evidence="4">Ankyrin repeat domain-containing protein</fullName>
    </submittedName>
</protein>
<evidence type="ECO:0000256" key="2">
    <source>
        <dbReference type="ARBA" id="ARBA00023043"/>
    </source>
</evidence>